<dbReference type="EMBL" id="MJBS01000041">
    <property type="protein sequence ID" value="OHE98917.1"/>
    <property type="molecule type" value="Genomic_DNA"/>
</dbReference>
<organism evidence="1 2">
    <name type="scientific">Colletotrichum orchidophilum</name>
    <dbReference type="NCBI Taxonomy" id="1209926"/>
    <lineage>
        <taxon>Eukaryota</taxon>
        <taxon>Fungi</taxon>
        <taxon>Dikarya</taxon>
        <taxon>Ascomycota</taxon>
        <taxon>Pezizomycotina</taxon>
        <taxon>Sordariomycetes</taxon>
        <taxon>Hypocreomycetidae</taxon>
        <taxon>Glomerellales</taxon>
        <taxon>Glomerellaceae</taxon>
        <taxon>Colletotrichum</taxon>
    </lineage>
</organism>
<dbReference type="Proteomes" id="UP000176998">
    <property type="component" value="Unassembled WGS sequence"/>
</dbReference>
<dbReference type="GeneID" id="34558965"/>
<evidence type="ECO:0000313" key="1">
    <source>
        <dbReference type="EMBL" id="OHE98917.1"/>
    </source>
</evidence>
<keyword evidence="2" id="KW-1185">Reference proteome</keyword>
<gene>
    <name evidence="1" type="ORF">CORC01_05813</name>
</gene>
<dbReference type="RefSeq" id="XP_022476066.1">
    <property type="nucleotide sequence ID" value="XM_022617455.1"/>
</dbReference>
<protein>
    <submittedName>
        <fullName evidence="1">Uncharacterized protein</fullName>
    </submittedName>
</protein>
<accession>A0A1G4BC18</accession>
<sequence length="67" mass="7176">MDSGDGTLGGGSKSLAVRQCWSGSSLGRRQREAVVESRQRVSLLVEEGFPMARQVGALLISEGNERL</sequence>
<proteinExistence type="predicted"/>
<name>A0A1G4BC18_9PEZI</name>
<reference evidence="1 2" key="1">
    <citation type="submission" date="2016-09" db="EMBL/GenBank/DDBJ databases">
        <authorList>
            <person name="Capua I."/>
            <person name="De Benedictis P."/>
            <person name="Joannis T."/>
            <person name="Lombin L.H."/>
            <person name="Cattoli G."/>
        </authorList>
    </citation>
    <scope>NUCLEOTIDE SEQUENCE [LARGE SCALE GENOMIC DNA]</scope>
    <source>
        <strain evidence="1 2">IMI 309357</strain>
    </source>
</reference>
<evidence type="ECO:0000313" key="2">
    <source>
        <dbReference type="Proteomes" id="UP000176998"/>
    </source>
</evidence>
<dbReference type="AlphaFoldDB" id="A0A1G4BC18"/>
<comment type="caution">
    <text evidence="1">The sequence shown here is derived from an EMBL/GenBank/DDBJ whole genome shotgun (WGS) entry which is preliminary data.</text>
</comment>